<dbReference type="InterPro" id="IPR000620">
    <property type="entry name" value="EamA_dom"/>
</dbReference>
<dbReference type="Gene3D" id="1.10.3730.20">
    <property type="match status" value="1"/>
</dbReference>
<dbReference type="PANTHER" id="PTHR30561:SF9">
    <property type="entry name" value="4-AMINO-4-DEOXY-L-ARABINOSE-PHOSPHOUNDECAPRENOL FLIPPASE SUBUNIT ARNF-RELATED"/>
    <property type="match status" value="1"/>
</dbReference>
<feature type="transmembrane region" description="Helical" evidence="12">
    <location>
        <begin position="44"/>
        <end position="61"/>
    </location>
</feature>
<dbReference type="Proteomes" id="UP001199355">
    <property type="component" value="Unassembled WGS sequence"/>
</dbReference>
<keyword evidence="3" id="KW-1003">Cell membrane</keyword>
<comment type="similarity">
    <text evidence="2">Belongs to the EamA transporter family.</text>
</comment>
<comment type="caution">
    <text evidence="14">The sequence shown here is derived from an EMBL/GenBank/DDBJ whole genome shotgun (WGS) entry which is preliminary data.</text>
</comment>
<keyword evidence="7 12" id="KW-0812">Transmembrane</keyword>
<evidence type="ECO:0000256" key="1">
    <source>
        <dbReference type="ARBA" id="ARBA00004651"/>
    </source>
</evidence>
<dbReference type="RefSeq" id="WP_021916183.1">
    <property type="nucleotide sequence ID" value="NZ_JAJEQF010000013.1"/>
</dbReference>
<evidence type="ECO:0000313" key="14">
    <source>
        <dbReference type="EMBL" id="MCC2167401.1"/>
    </source>
</evidence>
<evidence type="ECO:0000256" key="8">
    <source>
        <dbReference type="ARBA" id="ARBA00022985"/>
    </source>
</evidence>
<evidence type="ECO:0000256" key="3">
    <source>
        <dbReference type="ARBA" id="ARBA00022475"/>
    </source>
</evidence>
<evidence type="ECO:0000256" key="2">
    <source>
        <dbReference type="ARBA" id="ARBA00007362"/>
    </source>
</evidence>
<dbReference type="GO" id="GO:0005886">
    <property type="term" value="C:plasma membrane"/>
    <property type="evidence" value="ECO:0007669"/>
    <property type="project" value="UniProtKB-SubCell"/>
</dbReference>
<feature type="domain" description="EamA" evidence="13">
    <location>
        <begin position="33"/>
        <end position="111"/>
    </location>
</feature>
<keyword evidence="11 12" id="KW-0472">Membrane</keyword>
<dbReference type="GO" id="GO:0009103">
    <property type="term" value="P:lipopolysaccharide biosynthetic process"/>
    <property type="evidence" value="ECO:0007669"/>
    <property type="project" value="UniProtKB-KW"/>
</dbReference>
<dbReference type="Pfam" id="PF00892">
    <property type="entry name" value="EamA"/>
    <property type="match status" value="1"/>
</dbReference>
<keyword evidence="10" id="KW-0443">Lipid metabolism</keyword>
<comment type="subcellular location">
    <subcellularLocation>
        <location evidence="1">Cell membrane</location>
        <topology evidence="1">Multi-pass membrane protein</topology>
    </subcellularLocation>
</comment>
<keyword evidence="4" id="KW-0444">Lipid biosynthesis</keyword>
<name>A0AAE3DNK6_9FIRM</name>
<feature type="transmembrane region" description="Helical" evidence="12">
    <location>
        <begin position="6"/>
        <end position="23"/>
    </location>
</feature>
<reference evidence="14 15" key="1">
    <citation type="submission" date="2021-10" db="EMBL/GenBank/DDBJ databases">
        <title>Anaerobic single-cell dispensing facilitates the cultivation of human gut bacteria.</title>
        <authorList>
            <person name="Afrizal A."/>
        </authorList>
    </citation>
    <scope>NUCLEOTIDE SEQUENCE [LARGE SCALE GENOMIC DNA]</scope>
    <source>
        <strain evidence="14 15">CLA-AA-H244</strain>
    </source>
</reference>
<evidence type="ECO:0000256" key="10">
    <source>
        <dbReference type="ARBA" id="ARBA00023098"/>
    </source>
</evidence>
<keyword evidence="5" id="KW-0997">Cell inner membrane</keyword>
<evidence type="ECO:0000256" key="6">
    <source>
        <dbReference type="ARBA" id="ARBA00022556"/>
    </source>
</evidence>
<evidence type="ECO:0000256" key="4">
    <source>
        <dbReference type="ARBA" id="ARBA00022516"/>
    </source>
</evidence>
<dbReference type="AlphaFoldDB" id="A0AAE3DNK6"/>
<evidence type="ECO:0000256" key="7">
    <source>
        <dbReference type="ARBA" id="ARBA00022692"/>
    </source>
</evidence>
<evidence type="ECO:0000259" key="13">
    <source>
        <dbReference type="Pfam" id="PF00892"/>
    </source>
</evidence>
<keyword evidence="9 12" id="KW-1133">Transmembrane helix</keyword>
<accession>A0AAE3DNK6</accession>
<feature type="transmembrane region" description="Helical" evidence="12">
    <location>
        <begin position="67"/>
        <end position="87"/>
    </location>
</feature>
<dbReference type="InterPro" id="IPR037185">
    <property type="entry name" value="EmrE-like"/>
</dbReference>
<dbReference type="PANTHER" id="PTHR30561">
    <property type="entry name" value="SMR FAMILY PROTON-DEPENDENT DRUG EFFLUX TRANSPORTER SUGE"/>
    <property type="match status" value="1"/>
</dbReference>
<gene>
    <name evidence="14" type="ORF">LKD45_06775</name>
</gene>
<organism evidence="14 15">
    <name type="scientific">Gallintestinimicrobium propionicum</name>
    <dbReference type="NCBI Taxonomy" id="2981770"/>
    <lineage>
        <taxon>Bacteria</taxon>
        <taxon>Bacillati</taxon>
        <taxon>Bacillota</taxon>
        <taxon>Clostridia</taxon>
        <taxon>Lachnospirales</taxon>
        <taxon>Lachnospiraceae</taxon>
        <taxon>Gallintestinimicrobium</taxon>
    </lineage>
</organism>
<proteinExistence type="inferred from homology"/>
<keyword evidence="6" id="KW-0441">Lipid A biosynthesis</keyword>
<sequence>MIDYHYFFLIGSVLVAAVSQVLLKKGALHHYDSWIREYLNPWVITGYILMFGSVFFSIMGLRGVDFFNAPVIDSLGYVLVPVCGAVFFHEKLTARKLVGICCIVLGMAVFYL</sequence>
<evidence type="ECO:0000256" key="9">
    <source>
        <dbReference type="ARBA" id="ARBA00022989"/>
    </source>
</evidence>
<evidence type="ECO:0000256" key="12">
    <source>
        <dbReference type="SAM" id="Phobius"/>
    </source>
</evidence>
<keyword evidence="15" id="KW-1185">Reference proteome</keyword>
<evidence type="ECO:0000256" key="5">
    <source>
        <dbReference type="ARBA" id="ARBA00022519"/>
    </source>
</evidence>
<evidence type="ECO:0000313" key="15">
    <source>
        <dbReference type="Proteomes" id="UP001199355"/>
    </source>
</evidence>
<evidence type="ECO:0000256" key="11">
    <source>
        <dbReference type="ARBA" id="ARBA00023136"/>
    </source>
</evidence>
<dbReference type="SUPFAM" id="SSF103481">
    <property type="entry name" value="Multidrug resistance efflux transporter EmrE"/>
    <property type="match status" value="1"/>
</dbReference>
<protein>
    <submittedName>
        <fullName evidence="14">EamA family transporter</fullName>
    </submittedName>
</protein>
<dbReference type="EMBL" id="JAJEQF010000013">
    <property type="protein sequence ID" value="MCC2167401.1"/>
    <property type="molecule type" value="Genomic_DNA"/>
</dbReference>
<dbReference type="InterPro" id="IPR000390">
    <property type="entry name" value="Small_drug/metabolite_transptr"/>
</dbReference>
<dbReference type="GO" id="GO:0022857">
    <property type="term" value="F:transmembrane transporter activity"/>
    <property type="evidence" value="ECO:0007669"/>
    <property type="project" value="InterPro"/>
</dbReference>
<keyword evidence="8" id="KW-0448">Lipopolysaccharide biosynthesis</keyword>